<feature type="compositionally biased region" description="Basic and acidic residues" evidence="4">
    <location>
        <begin position="12"/>
        <end position="24"/>
    </location>
</feature>
<accession>A0A6A5CET7</accession>
<evidence type="ECO:0000256" key="3">
    <source>
        <dbReference type="PROSITE-ProRule" id="PRU00023"/>
    </source>
</evidence>
<feature type="compositionally biased region" description="Polar residues" evidence="4">
    <location>
        <begin position="1496"/>
        <end position="1513"/>
    </location>
</feature>
<feature type="compositionally biased region" description="Polar residues" evidence="4">
    <location>
        <begin position="753"/>
        <end position="766"/>
    </location>
</feature>
<dbReference type="SMART" id="SM00248">
    <property type="entry name" value="ANK"/>
    <property type="match status" value="6"/>
</dbReference>
<feature type="compositionally biased region" description="Low complexity" evidence="4">
    <location>
        <begin position="659"/>
        <end position="690"/>
    </location>
</feature>
<dbReference type="OrthoDB" id="1577640at2759"/>
<name>A0A6A5CET7_NAEFO</name>
<dbReference type="VEuPathDB" id="AmoebaDB:NfTy_004330"/>
<feature type="compositionally biased region" description="Polar residues" evidence="4">
    <location>
        <begin position="622"/>
        <end position="648"/>
    </location>
</feature>
<feature type="compositionally biased region" description="Low complexity" evidence="4">
    <location>
        <begin position="431"/>
        <end position="461"/>
    </location>
</feature>
<feature type="compositionally biased region" description="Low complexity" evidence="4">
    <location>
        <begin position="565"/>
        <end position="598"/>
    </location>
</feature>
<evidence type="ECO:0000256" key="4">
    <source>
        <dbReference type="SAM" id="MobiDB-lite"/>
    </source>
</evidence>
<proteinExistence type="predicted"/>
<feature type="compositionally biased region" description="Polar residues" evidence="4">
    <location>
        <begin position="546"/>
        <end position="564"/>
    </location>
</feature>
<feature type="region of interest" description="Disordered" evidence="4">
    <location>
        <begin position="502"/>
        <end position="609"/>
    </location>
</feature>
<feature type="compositionally biased region" description="Low complexity" evidence="4">
    <location>
        <begin position="157"/>
        <end position="202"/>
    </location>
</feature>
<feature type="compositionally biased region" description="Polar residues" evidence="4">
    <location>
        <begin position="936"/>
        <end position="950"/>
    </location>
</feature>
<dbReference type="Pfam" id="PF00023">
    <property type="entry name" value="Ank"/>
    <property type="match status" value="1"/>
</dbReference>
<reference evidence="5 6" key="1">
    <citation type="journal article" date="2019" name="Sci. Rep.">
        <title>Nanopore sequencing improves the draft genome of the human pathogenic amoeba Naegleria fowleri.</title>
        <authorList>
            <person name="Liechti N."/>
            <person name="Schurch N."/>
            <person name="Bruggmann R."/>
            <person name="Wittwer M."/>
        </authorList>
    </citation>
    <scope>NUCLEOTIDE SEQUENCE [LARGE SCALE GENOMIC DNA]</scope>
    <source>
        <strain evidence="5 6">ATCC 30894</strain>
    </source>
</reference>
<feature type="repeat" description="ANK" evidence="3">
    <location>
        <begin position="1336"/>
        <end position="1358"/>
    </location>
</feature>
<feature type="region of interest" description="Disordered" evidence="4">
    <location>
        <begin position="622"/>
        <end position="691"/>
    </location>
</feature>
<feature type="region of interest" description="Disordered" evidence="4">
    <location>
        <begin position="143"/>
        <end position="318"/>
    </location>
</feature>
<feature type="repeat" description="ANK" evidence="3">
    <location>
        <begin position="1172"/>
        <end position="1193"/>
    </location>
</feature>
<keyword evidence="1" id="KW-0677">Repeat</keyword>
<keyword evidence="2 3" id="KW-0040">ANK repeat</keyword>
<dbReference type="InterPro" id="IPR002110">
    <property type="entry name" value="Ankyrin_rpt"/>
</dbReference>
<comment type="caution">
    <text evidence="5">The sequence shown here is derived from an EMBL/GenBank/DDBJ whole genome shotgun (WGS) entry which is preliminary data.</text>
</comment>
<protein>
    <submittedName>
        <fullName evidence="5">Uncharacterized protein</fullName>
    </submittedName>
</protein>
<feature type="compositionally biased region" description="Polar residues" evidence="4">
    <location>
        <begin position="1"/>
        <end position="10"/>
    </location>
</feature>
<dbReference type="RefSeq" id="XP_044568793.1">
    <property type="nucleotide sequence ID" value="XM_044711800.1"/>
</dbReference>
<dbReference type="PROSITE" id="PS50297">
    <property type="entry name" value="ANK_REP_REGION"/>
    <property type="match status" value="2"/>
</dbReference>
<dbReference type="VEuPathDB" id="AmoebaDB:FDP41_007995"/>
<feature type="compositionally biased region" description="Polar residues" evidence="4">
    <location>
        <begin position="599"/>
        <end position="609"/>
    </location>
</feature>
<evidence type="ECO:0000256" key="1">
    <source>
        <dbReference type="ARBA" id="ARBA00022737"/>
    </source>
</evidence>
<dbReference type="OMA" id="EPITFAN"/>
<dbReference type="PANTHER" id="PTHR24198:SF165">
    <property type="entry name" value="ANKYRIN REPEAT-CONTAINING PROTEIN-RELATED"/>
    <property type="match status" value="1"/>
</dbReference>
<dbReference type="Proteomes" id="UP000444721">
    <property type="component" value="Unassembled WGS sequence"/>
</dbReference>
<dbReference type="PANTHER" id="PTHR24198">
    <property type="entry name" value="ANKYRIN REPEAT AND PROTEIN KINASE DOMAIN-CONTAINING PROTEIN"/>
    <property type="match status" value="1"/>
</dbReference>
<feature type="compositionally biased region" description="Polar residues" evidence="4">
    <location>
        <begin position="408"/>
        <end position="430"/>
    </location>
</feature>
<feature type="region of interest" description="Disordered" evidence="4">
    <location>
        <begin position="1"/>
        <end position="37"/>
    </location>
</feature>
<feature type="compositionally biased region" description="Polar residues" evidence="4">
    <location>
        <begin position="849"/>
        <end position="864"/>
    </location>
</feature>
<feature type="region of interest" description="Disordered" evidence="4">
    <location>
        <begin position="931"/>
        <end position="955"/>
    </location>
</feature>
<sequence length="1771" mass="195237">MPQQQLTIASPKTEKKDESHHHDLSSSSTTATTVGGDTPVQLFESMASDLVPSQFQEHSLETSSSSTDTTYFRMSERGLTTTTTVSLTSLSLPNHNNIDSNHTQEIPSILPITPLENTLSTTTTTTTLSAADCTTMDTTSIPITLHNDDLNNMTTKQNPTESRTTTTTSSSSSPSQQQQQENPTSSTSPPLTPSLLQTTTTTHNSSFVVPRHHTHHGSIGEEEKSIPSCVVVTTNNRRRNEGEELEEEEEQNLTPTIRINRTLNACHNHSTNNNDNNNNNKNNSNEHNMIQSTPSTSSTTSSSTHLNNTMMSPVKTPSEEKVLSGKVFKHLANYLNHVHNKKEAIEREAQMTHHTRGSSPSQNPTTPHPSNGVLFHHHQSHTLSTTTTRTTTSENTTLRTLSPKPLSEFTTNGNTAVSLTSPSTRSTTKISTPQHSSSLKSSSSTTTTSSTPQFSSSSTTTNINHHQQHHHHFIPTSLNSGNNVAIINGRRVVLNFQTSTLKSSQSFLMRPSSTSTPNNQKQAVSNPNSSRSDPSSPTAVDPSPGISRNHSDTTSPSNKTTLIQSPFSSNSRESSTENSSHDTTTTTTTSGSTVPSISPNHSSNMNNETVSNEDQFVNTFTSSHDTNLTNASSPKNTNFVTPNVFQNSDLDHSSPSKINNNELLELLENGSNTSPSSPFQQPSSSNSPTQHLSSLFNLIANSSKALKEAHTTINSPNSTSNQISTSSLFNKYRHNRSKSNGQNHDGPKDQKNSADFLTNANNNSPPKRQPFHLDFNNKSNVDDNVDFTHDMLSVRSITSVTSYVDQDTITPRADNINYGAFGGIVGIGSSITQHVNENVGNKTPRRKLTQPNNPLTPRSSSKTTQKPKFRSGRRSNSLAAYAADNNNYFFSPENNGSEFMNRKDTAASASSSSGSEPSLFLDVKASSSMHRSASSEIPTSLQISPVTPTKSHIGRLASSPAGAISSAMARGGEVAASALDRNPRDGKVSAASAQKRDSFGVVIPSSPLKQVVSSLSFYLPKLTPLDEVAKNSNIIIHAVKRGCIALLECVLNDTIVNSVRDNHNGNSLLQIAIQHNQVEVVAFLLSKYDVNLNHTNKIEGTALHTASTKGNCDVLTLLLTAVTKTGSKKMDWGKKDIYGNAGIHLACEMHDVKAVETQILLGVAPTLKKRDSGVTALHIAATKGYYDIVRLLIYFYSEPITFANMRDDNGMTALMRSVMSIHCNDTMETEEFFERYYPAYYPNSALGSFEKFIRTHSRNWNKDLTQNERENYLKVWAFLLNEIDYNACCTTKTKAHGLNLFHLAAIANNAVFLSLCAISLPGEIYQKLFLEHDKYEGFTPLHVACWYNNIEVVQVFLSIATENVKNIQKRKSIRERRRYTDFDSYDREHPSDSMVDLPITKKKSDSELFSMNFPSNSSIAQNMVGSSDASLIADSSNDSHTHLTSQLRIHIPELCLNVTSASGSQSTPTPSTPGTARILKGLEKLSNLIKTPRVRSPNSNEVVSSRNTTHQTPPKTPVDESGASHSSIDQKSAKSGFRFFKRSRPKKGARIHLDELHEQETLPVVFNDRKNMDPHNFRYPIDTPNLYGETALFVALERFKLILLEEQEIRNPLLQKMILENKRKHQNELKREYQATSTHTNEPIATSANSPLGISAHSIYSSPSSSDKSSRFPSFRRLSSVHTGSFNMDKYWEALYSRLTSIDNIVHMLIVAKSCMKTKSTRHKDVTMPLMVQRIVDEVEKLPDEGTKLSDIHNHISIKYTLLLKHYKHHR</sequence>
<dbReference type="GeneID" id="68115213"/>
<keyword evidence="6" id="KW-1185">Reference proteome</keyword>
<feature type="compositionally biased region" description="Low complexity" evidence="4">
    <location>
        <begin position="382"/>
        <end position="402"/>
    </location>
</feature>
<feature type="compositionally biased region" description="Polar residues" evidence="4">
    <location>
        <begin position="502"/>
        <end position="524"/>
    </location>
</feature>
<feature type="compositionally biased region" description="Polar residues" evidence="4">
    <location>
        <begin position="357"/>
        <end position="369"/>
    </location>
</feature>
<dbReference type="Pfam" id="PF12796">
    <property type="entry name" value="Ank_2"/>
    <property type="match status" value="2"/>
</dbReference>
<gene>
    <name evidence="5" type="ORF">FDP41_007995</name>
</gene>
<dbReference type="EMBL" id="VFQX01000004">
    <property type="protein sequence ID" value="KAF0984080.1"/>
    <property type="molecule type" value="Genomic_DNA"/>
</dbReference>
<evidence type="ECO:0000313" key="6">
    <source>
        <dbReference type="Proteomes" id="UP000444721"/>
    </source>
</evidence>
<organism evidence="5 6">
    <name type="scientific">Naegleria fowleri</name>
    <name type="common">Brain eating amoeba</name>
    <dbReference type="NCBI Taxonomy" id="5763"/>
    <lineage>
        <taxon>Eukaryota</taxon>
        <taxon>Discoba</taxon>
        <taxon>Heterolobosea</taxon>
        <taxon>Tetramitia</taxon>
        <taxon>Eutetramitia</taxon>
        <taxon>Vahlkampfiidae</taxon>
        <taxon>Naegleria</taxon>
    </lineage>
</organism>
<evidence type="ECO:0000256" key="2">
    <source>
        <dbReference type="ARBA" id="ARBA00023043"/>
    </source>
</evidence>
<feature type="compositionally biased region" description="Low complexity" evidence="4">
    <location>
        <begin position="264"/>
        <end position="304"/>
    </location>
</feature>
<dbReference type="InterPro" id="IPR036770">
    <property type="entry name" value="Ankyrin_rpt-contain_sf"/>
</dbReference>
<feature type="region of interest" description="Disordered" evidence="4">
    <location>
        <begin position="350"/>
        <end position="479"/>
    </location>
</feature>
<dbReference type="VEuPathDB" id="AmoebaDB:NF0036980"/>
<dbReference type="Gene3D" id="1.25.40.20">
    <property type="entry name" value="Ankyrin repeat-containing domain"/>
    <property type="match status" value="3"/>
</dbReference>
<dbReference type="SUPFAM" id="SSF48403">
    <property type="entry name" value="Ankyrin repeat"/>
    <property type="match status" value="1"/>
</dbReference>
<feature type="region of interest" description="Disordered" evidence="4">
    <location>
        <begin position="733"/>
        <end position="777"/>
    </location>
</feature>
<feature type="compositionally biased region" description="Low complexity" evidence="4">
    <location>
        <begin position="525"/>
        <end position="537"/>
    </location>
</feature>
<feature type="region of interest" description="Disordered" evidence="4">
    <location>
        <begin position="1487"/>
        <end position="1541"/>
    </location>
</feature>
<feature type="region of interest" description="Disordered" evidence="4">
    <location>
        <begin position="837"/>
        <end position="875"/>
    </location>
</feature>
<feature type="compositionally biased region" description="Polar residues" evidence="4">
    <location>
        <begin position="252"/>
        <end position="263"/>
    </location>
</feature>
<evidence type="ECO:0000313" key="5">
    <source>
        <dbReference type="EMBL" id="KAF0984080.1"/>
    </source>
</evidence>
<dbReference type="PROSITE" id="PS50088">
    <property type="entry name" value="ANK_REPEAT"/>
    <property type="match status" value="2"/>
</dbReference>